<dbReference type="InterPro" id="IPR052028">
    <property type="entry name" value="HipA_Ser/Thr_kinase"/>
</dbReference>
<dbReference type="InterPro" id="IPR012893">
    <property type="entry name" value="HipA-like_C"/>
</dbReference>
<dbReference type="RefSeq" id="WP_115866453.1">
    <property type="nucleotide sequence ID" value="NZ_QREG01000001.1"/>
</dbReference>
<proteinExistence type="inferred from homology"/>
<reference evidence="5 6" key="1">
    <citation type="submission" date="2018-07" db="EMBL/GenBank/DDBJ databases">
        <title>Genomic Encyclopedia of Type Strains, Phase IV (KMG-IV): sequencing the most valuable type-strain genomes for metagenomic binning, comparative biology and taxonomic classification.</title>
        <authorList>
            <person name="Goeker M."/>
        </authorList>
    </citation>
    <scope>NUCLEOTIDE SEQUENCE [LARGE SCALE GENOMIC DNA]</scope>
    <source>
        <strain evidence="5 6">DSM 4134</strain>
    </source>
</reference>
<dbReference type="GO" id="GO:0004674">
    <property type="term" value="F:protein serine/threonine kinase activity"/>
    <property type="evidence" value="ECO:0007669"/>
    <property type="project" value="TreeGrafter"/>
</dbReference>
<dbReference type="PANTHER" id="PTHR37419:SF1">
    <property type="entry name" value="SERINE_THREONINE-PROTEIN KINASE TOXIN HIPA"/>
    <property type="match status" value="1"/>
</dbReference>
<evidence type="ECO:0000256" key="2">
    <source>
        <dbReference type="ARBA" id="ARBA00022679"/>
    </source>
</evidence>
<organism evidence="5 6">
    <name type="scientific">Marinoscillum furvescens DSM 4134</name>
    <dbReference type="NCBI Taxonomy" id="1122208"/>
    <lineage>
        <taxon>Bacteria</taxon>
        <taxon>Pseudomonadati</taxon>
        <taxon>Bacteroidota</taxon>
        <taxon>Cytophagia</taxon>
        <taxon>Cytophagales</taxon>
        <taxon>Reichenbachiellaceae</taxon>
        <taxon>Marinoscillum</taxon>
    </lineage>
</organism>
<dbReference type="PANTHER" id="PTHR37419">
    <property type="entry name" value="SERINE/THREONINE-PROTEIN KINASE TOXIN HIPA"/>
    <property type="match status" value="1"/>
</dbReference>
<protein>
    <submittedName>
        <fullName evidence="5">Serine/threonine-protein kinase HipA</fullName>
    </submittedName>
</protein>
<feature type="domain" description="HipA-like C-terminal" evidence="4">
    <location>
        <begin position="52"/>
        <end position="271"/>
    </location>
</feature>
<evidence type="ECO:0000313" key="5">
    <source>
        <dbReference type="EMBL" id="REE05963.1"/>
    </source>
</evidence>
<accession>A0A3D9LJH8</accession>
<evidence type="ECO:0000256" key="1">
    <source>
        <dbReference type="ARBA" id="ARBA00010164"/>
    </source>
</evidence>
<gene>
    <name evidence="5" type="ORF">C7460_101482</name>
</gene>
<dbReference type="GO" id="GO:0005829">
    <property type="term" value="C:cytosol"/>
    <property type="evidence" value="ECO:0007669"/>
    <property type="project" value="TreeGrafter"/>
</dbReference>
<name>A0A3D9LJH8_MARFU</name>
<dbReference type="OrthoDB" id="9805913at2"/>
<evidence type="ECO:0000313" key="6">
    <source>
        <dbReference type="Proteomes" id="UP000256779"/>
    </source>
</evidence>
<evidence type="ECO:0000259" key="4">
    <source>
        <dbReference type="Pfam" id="PF07804"/>
    </source>
</evidence>
<comment type="similarity">
    <text evidence="1">Belongs to the HipA Ser/Thr kinase family.</text>
</comment>
<dbReference type="EMBL" id="QREG01000001">
    <property type="protein sequence ID" value="REE05963.1"/>
    <property type="molecule type" value="Genomic_DNA"/>
</dbReference>
<keyword evidence="6" id="KW-1185">Reference proteome</keyword>
<comment type="caution">
    <text evidence="5">The sequence shown here is derived from an EMBL/GenBank/DDBJ whole genome shotgun (WGS) entry which is preliminary data.</text>
</comment>
<dbReference type="Pfam" id="PF07804">
    <property type="entry name" value="HipA_C"/>
    <property type="match status" value="1"/>
</dbReference>
<dbReference type="Proteomes" id="UP000256779">
    <property type="component" value="Unassembled WGS sequence"/>
</dbReference>
<keyword evidence="2" id="KW-0808">Transferase</keyword>
<sequence>MTCLYCYKESESDFHPGCSKKLFGTTTPPIVPYTKNDLLILAEQMIKGRATVTGVQPKLSLHIEKPTNEPEKLTIVGLWGAYILKPQSPTWAELPQIEDVTMHLAQLSKIRTAEHSLIRLSSGELAYITKRMDRNAGEKIHMEDMCQLLGRLTEDKYKSSHEQIAKEIKRSSIHPGLDLVRFYELTLFSFLTGNADMHLKNFSLIKNEQGHYELAPAYDLVATALVVEGDDEELALTLCGKKKRLRNSDFLNAMTTSGIPQKAAENILHKYSKLLYTWKEFIHRSLLSQEMKQAYGQLIESKHQQLYG</sequence>
<dbReference type="AlphaFoldDB" id="A0A3D9LJH8"/>
<keyword evidence="3 5" id="KW-0418">Kinase</keyword>
<evidence type="ECO:0000256" key="3">
    <source>
        <dbReference type="ARBA" id="ARBA00022777"/>
    </source>
</evidence>
<dbReference type="Gene3D" id="1.10.1070.20">
    <property type="match status" value="1"/>
</dbReference>